<proteinExistence type="predicted"/>
<dbReference type="EMBL" id="JBBNAG010000010">
    <property type="protein sequence ID" value="KAK9100750.1"/>
    <property type="molecule type" value="Genomic_DNA"/>
</dbReference>
<dbReference type="PANTHER" id="PTHR36780:SF1">
    <property type="entry name" value="PROFILIN"/>
    <property type="match status" value="1"/>
</dbReference>
<dbReference type="AlphaFoldDB" id="A0AAP0EW29"/>
<evidence type="ECO:0000313" key="1">
    <source>
        <dbReference type="EMBL" id="KAK9100750.1"/>
    </source>
</evidence>
<evidence type="ECO:0000313" key="2">
    <source>
        <dbReference type="Proteomes" id="UP001419268"/>
    </source>
</evidence>
<accession>A0AAP0EW29</accession>
<reference evidence="1 2" key="1">
    <citation type="submission" date="2024-01" db="EMBL/GenBank/DDBJ databases">
        <title>Genome assemblies of Stephania.</title>
        <authorList>
            <person name="Yang L."/>
        </authorList>
    </citation>
    <scope>NUCLEOTIDE SEQUENCE [LARGE SCALE GENOMIC DNA]</scope>
    <source>
        <strain evidence="1">JXDWG</strain>
        <tissue evidence="1">Leaf</tissue>
    </source>
</reference>
<protein>
    <submittedName>
        <fullName evidence="1">Uncharacterized protein</fullName>
    </submittedName>
</protein>
<dbReference type="Proteomes" id="UP001419268">
    <property type="component" value="Unassembled WGS sequence"/>
</dbReference>
<organism evidence="1 2">
    <name type="scientific">Stephania cephalantha</name>
    <dbReference type="NCBI Taxonomy" id="152367"/>
    <lineage>
        <taxon>Eukaryota</taxon>
        <taxon>Viridiplantae</taxon>
        <taxon>Streptophyta</taxon>
        <taxon>Embryophyta</taxon>
        <taxon>Tracheophyta</taxon>
        <taxon>Spermatophyta</taxon>
        <taxon>Magnoliopsida</taxon>
        <taxon>Ranunculales</taxon>
        <taxon>Menispermaceae</taxon>
        <taxon>Menispermoideae</taxon>
        <taxon>Cissampelideae</taxon>
        <taxon>Stephania</taxon>
    </lineage>
</organism>
<keyword evidence="2" id="KW-1185">Reference proteome</keyword>
<gene>
    <name evidence="1" type="ORF">Scep_024180</name>
</gene>
<dbReference type="PANTHER" id="PTHR36780">
    <property type="entry name" value="OS05G0241400 PROTEIN"/>
    <property type="match status" value="1"/>
</dbReference>
<name>A0AAP0EW29_9MAGN</name>
<sequence>MDWGFVHRTWERWVFPNVGSFGEPLKASFLFNYDPTGPSRLLSESVMKVPRSGVNVPTPYQALTLLAAVVVDCPRCPVKYVMRLQMMP</sequence>
<comment type="caution">
    <text evidence="1">The sequence shown here is derived from an EMBL/GenBank/DDBJ whole genome shotgun (WGS) entry which is preliminary data.</text>
</comment>